<dbReference type="Proteomes" id="UP000008784">
    <property type="component" value="Unassembled WGS sequence"/>
</dbReference>
<gene>
    <name evidence="2" type="ORF">AOL_s00097g254</name>
</gene>
<proteinExistence type="predicted"/>
<dbReference type="OrthoDB" id="5427329at2759"/>
<evidence type="ECO:0000313" key="2">
    <source>
        <dbReference type="EMBL" id="EGX46828.1"/>
    </source>
</evidence>
<feature type="compositionally biased region" description="Basic and acidic residues" evidence="1">
    <location>
        <begin position="385"/>
        <end position="404"/>
    </location>
</feature>
<organism evidence="2 3">
    <name type="scientific">Arthrobotrys oligospora (strain ATCC 24927 / CBS 115.81 / DSM 1491)</name>
    <name type="common">Nematode-trapping fungus</name>
    <name type="synonym">Didymozoophaga oligospora</name>
    <dbReference type="NCBI Taxonomy" id="756982"/>
    <lineage>
        <taxon>Eukaryota</taxon>
        <taxon>Fungi</taxon>
        <taxon>Dikarya</taxon>
        <taxon>Ascomycota</taxon>
        <taxon>Pezizomycotina</taxon>
        <taxon>Orbiliomycetes</taxon>
        <taxon>Orbiliales</taxon>
        <taxon>Orbiliaceae</taxon>
        <taxon>Orbilia</taxon>
        <taxon>Orbilia oligospora</taxon>
    </lineage>
</organism>
<name>G1XIS7_ARTOA</name>
<comment type="caution">
    <text evidence="2">The sequence shown here is derived from an EMBL/GenBank/DDBJ whole genome shotgun (WGS) entry which is preliminary data.</text>
</comment>
<protein>
    <submittedName>
        <fullName evidence="2">Uncharacterized protein</fullName>
    </submittedName>
</protein>
<sequence length="897" mass="101450">MSVENPKPVDPNPTVDAEEREAEAQEALANQELVTWIPYISTKAPESRQILYTLAKKNNNNAPAVIDHPYYIVMRGSDLDYFTEKNYFERPIEFQSAGIYFVSMSEVASCSGQLLIGSNKVTGTKDQVTGKFTNATMLEIFDIEGNYIKITVGFTRAVGYKKFAELAAQTWYGFTSEANHTEAKKNHPDIDTKTNSIIFGPNAGFKPVLELNEKQKADNDENSRALADYFKTDLINRKYKAAFYYNDVGTGADIRPASRFTWFKRATVKSRYPNAETLAKEKGLYVRLNMEDFKISTLDVGFGATNPSRCYIEKEHFKSVWANTTFGGREIVGEPRKRPAPDEETEDPNKPKASKPGESTDVGGSSTDHEKEKEKENEMEEEGGKEEKKGKEEEKGKGKTDEAIKPGARRSWATEIGDDEGYVSSVVPQIYFRDEAGKVWAKRTSDSQKVSNFMHYYERGTTRPDYGSGRFPRAIDMKKITIWIHPLIKDEERYGGTAEKPREKLANIFEKARSTSMSTTYKFLPADEGVDKNTYTWLSRSCFGDYDTYIENTVLTEYLTKEVTDERQVPKDIDADILKKLEKDHAKGIAALAAFNKITGKDEYTDYTAPAPTRITAAKIDAAYGTRASALNQGAVMEGISASDVANALSWSDMRATPINGWDKERFSKAEWLHRVGYAYGGLTDDDPTTSQKKYNLIFGSSETNSIMTRYEDVYRNAIIRERTLSQQLQLIYDKASMANPAAQFVNATLATKLTDKGAKLRLEGKSYIREKIAVPKAKLTSEPKAWTDISKRYPWLCSGLEYDFELDKPSLMFKVARKWNTDFFPFDRLFFTRLEGIVDDAICLKLWELAILDAKTTIDRKNGEVGSRVMVILPQKKEKKIKDVEMGEKEDEMNSE</sequence>
<keyword evidence="3" id="KW-1185">Reference proteome</keyword>
<dbReference type="InParanoid" id="G1XIS7"/>
<dbReference type="STRING" id="756982.G1XIS7"/>
<dbReference type="HOGENOM" id="CLU_322615_0_0_1"/>
<dbReference type="RefSeq" id="XP_011124389.1">
    <property type="nucleotide sequence ID" value="XM_011126087.1"/>
</dbReference>
<feature type="compositionally biased region" description="Basic and acidic residues" evidence="1">
    <location>
        <begin position="367"/>
        <end position="376"/>
    </location>
</feature>
<dbReference type="GeneID" id="22895293"/>
<evidence type="ECO:0000256" key="1">
    <source>
        <dbReference type="SAM" id="MobiDB-lite"/>
    </source>
</evidence>
<accession>G1XIS7</accession>
<dbReference type="AlphaFoldDB" id="G1XIS7"/>
<reference evidence="2 3" key="1">
    <citation type="journal article" date="2011" name="PLoS Pathog.">
        <title>Genomic and proteomic analyses of the fungus Arthrobotrys oligospora provide insights into nematode-trap formation.</title>
        <authorList>
            <person name="Yang J."/>
            <person name="Wang L."/>
            <person name="Ji X."/>
            <person name="Feng Y."/>
            <person name="Li X."/>
            <person name="Zou C."/>
            <person name="Xu J."/>
            <person name="Ren Y."/>
            <person name="Mi Q."/>
            <person name="Wu J."/>
            <person name="Liu S."/>
            <person name="Liu Y."/>
            <person name="Huang X."/>
            <person name="Wang H."/>
            <person name="Niu X."/>
            <person name="Li J."/>
            <person name="Liang L."/>
            <person name="Luo Y."/>
            <person name="Ji K."/>
            <person name="Zhou W."/>
            <person name="Yu Z."/>
            <person name="Li G."/>
            <person name="Liu Y."/>
            <person name="Li L."/>
            <person name="Qiao M."/>
            <person name="Feng L."/>
            <person name="Zhang K.-Q."/>
        </authorList>
    </citation>
    <scope>NUCLEOTIDE SEQUENCE [LARGE SCALE GENOMIC DNA]</scope>
    <source>
        <strain evidence="3">ATCC 24927 / CBS 115.81 / DSM 1491</strain>
    </source>
</reference>
<evidence type="ECO:0000313" key="3">
    <source>
        <dbReference type="Proteomes" id="UP000008784"/>
    </source>
</evidence>
<dbReference type="EMBL" id="ADOT01000174">
    <property type="protein sequence ID" value="EGX46828.1"/>
    <property type="molecule type" value="Genomic_DNA"/>
</dbReference>
<feature type="compositionally biased region" description="Basic and acidic residues" evidence="1">
    <location>
        <begin position="331"/>
        <end position="341"/>
    </location>
</feature>
<feature type="region of interest" description="Disordered" evidence="1">
    <location>
        <begin position="330"/>
        <end position="406"/>
    </location>
</feature>